<proteinExistence type="predicted"/>
<dbReference type="OrthoDB" id="6538197at2759"/>
<feature type="domain" description="IRF tryptophan pentad repeat" evidence="3">
    <location>
        <begin position="1"/>
        <end position="120"/>
    </location>
</feature>
<dbReference type="PANTHER" id="PTHR11949">
    <property type="entry name" value="INTERFERON REGULATORY FACTOR"/>
    <property type="match status" value="1"/>
</dbReference>
<dbReference type="EMBL" id="MU826851">
    <property type="protein sequence ID" value="KAJ7371156.1"/>
    <property type="molecule type" value="Genomic_DNA"/>
</dbReference>
<reference evidence="4" key="1">
    <citation type="submission" date="2023-01" db="EMBL/GenBank/DDBJ databases">
        <title>Genome assembly of the deep-sea coral Lophelia pertusa.</title>
        <authorList>
            <person name="Herrera S."/>
            <person name="Cordes E."/>
        </authorList>
    </citation>
    <scope>NUCLEOTIDE SEQUENCE</scope>
    <source>
        <strain evidence="4">USNM1676648</strain>
        <tissue evidence="4">Polyp</tissue>
    </source>
</reference>
<dbReference type="AlphaFoldDB" id="A0A9X0CPZ4"/>
<evidence type="ECO:0000313" key="4">
    <source>
        <dbReference type="EMBL" id="KAJ7371156.1"/>
    </source>
</evidence>
<feature type="signal peptide" evidence="2">
    <location>
        <begin position="1"/>
        <end position="16"/>
    </location>
</feature>
<dbReference type="GO" id="GO:0002376">
    <property type="term" value="P:immune system process"/>
    <property type="evidence" value="ECO:0007669"/>
    <property type="project" value="TreeGrafter"/>
</dbReference>
<feature type="compositionally biased region" description="Basic and acidic residues" evidence="1">
    <location>
        <begin position="70"/>
        <end position="80"/>
    </location>
</feature>
<dbReference type="InterPro" id="IPR036388">
    <property type="entry name" value="WH-like_DNA-bd_sf"/>
</dbReference>
<accession>A0A9X0CPZ4</accession>
<gene>
    <name evidence="4" type="ORF">OS493_027845</name>
</gene>
<keyword evidence="2" id="KW-0732">Signal</keyword>
<dbReference type="SUPFAM" id="SSF46785">
    <property type="entry name" value="Winged helix' DNA-binding domain"/>
    <property type="match status" value="1"/>
</dbReference>
<sequence>MWLSDALSFMSLLVMGYTRHSVGVLRFIASLNVLEMKFIREGTMHHRGKKIHYRLYATGLQLEADPCTAEKYKDGRDKPDPRKRKTNFRGALNTLPDIKEIRGKSCPRGKDAFKIYRMRPFRGGGKCLR</sequence>
<protein>
    <recommendedName>
        <fullName evidence="3">IRF tryptophan pentad repeat domain-containing protein</fullName>
    </recommendedName>
</protein>
<organism evidence="4 5">
    <name type="scientific">Desmophyllum pertusum</name>
    <dbReference type="NCBI Taxonomy" id="174260"/>
    <lineage>
        <taxon>Eukaryota</taxon>
        <taxon>Metazoa</taxon>
        <taxon>Cnidaria</taxon>
        <taxon>Anthozoa</taxon>
        <taxon>Hexacorallia</taxon>
        <taxon>Scleractinia</taxon>
        <taxon>Caryophylliina</taxon>
        <taxon>Caryophylliidae</taxon>
        <taxon>Desmophyllum</taxon>
    </lineage>
</organism>
<feature type="chain" id="PRO_5040832907" description="IRF tryptophan pentad repeat domain-containing protein" evidence="2">
    <location>
        <begin position="17"/>
        <end position="129"/>
    </location>
</feature>
<keyword evidence="5" id="KW-1185">Reference proteome</keyword>
<feature type="region of interest" description="Disordered" evidence="1">
    <location>
        <begin position="70"/>
        <end position="89"/>
    </location>
</feature>
<dbReference type="InterPro" id="IPR036390">
    <property type="entry name" value="WH_DNA-bd_sf"/>
</dbReference>
<dbReference type="Proteomes" id="UP001163046">
    <property type="component" value="Unassembled WGS sequence"/>
</dbReference>
<evidence type="ECO:0000256" key="2">
    <source>
        <dbReference type="SAM" id="SignalP"/>
    </source>
</evidence>
<dbReference type="Pfam" id="PF00605">
    <property type="entry name" value="IRF"/>
    <property type="match status" value="1"/>
</dbReference>
<evidence type="ECO:0000256" key="1">
    <source>
        <dbReference type="SAM" id="MobiDB-lite"/>
    </source>
</evidence>
<dbReference type="PROSITE" id="PS51507">
    <property type="entry name" value="IRF_2"/>
    <property type="match status" value="1"/>
</dbReference>
<dbReference type="GO" id="GO:0005634">
    <property type="term" value="C:nucleus"/>
    <property type="evidence" value="ECO:0007669"/>
    <property type="project" value="TreeGrafter"/>
</dbReference>
<dbReference type="InterPro" id="IPR001346">
    <property type="entry name" value="Interferon_reg_fact_DNA-bd_dom"/>
</dbReference>
<dbReference type="PANTHER" id="PTHR11949:SF17">
    <property type="entry name" value="IRF TRYPTOPHAN PENTAD REPEAT DOMAIN-CONTAINING PROTEIN"/>
    <property type="match status" value="1"/>
</dbReference>
<dbReference type="GO" id="GO:0000981">
    <property type="term" value="F:DNA-binding transcription factor activity, RNA polymerase II-specific"/>
    <property type="evidence" value="ECO:0007669"/>
    <property type="project" value="TreeGrafter"/>
</dbReference>
<comment type="caution">
    <text evidence="4">The sequence shown here is derived from an EMBL/GenBank/DDBJ whole genome shotgun (WGS) entry which is preliminary data.</text>
</comment>
<dbReference type="GO" id="GO:0000978">
    <property type="term" value="F:RNA polymerase II cis-regulatory region sequence-specific DNA binding"/>
    <property type="evidence" value="ECO:0007669"/>
    <property type="project" value="TreeGrafter"/>
</dbReference>
<dbReference type="Gene3D" id="1.10.10.10">
    <property type="entry name" value="Winged helix-like DNA-binding domain superfamily/Winged helix DNA-binding domain"/>
    <property type="match status" value="1"/>
</dbReference>
<evidence type="ECO:0000313" key="5">
    <source>
        <dbReference type="Proteomes" id="UP001163046"/>
    </source>
</evidence>
<name>A0A9X0CPZ4_9CNID</name>
<evidence type="ECO:0000259" key="3">
    <source>
        <dbReference type="PROSITE" id="PS51507"/>
    </source>
</evidence>